<comment type="caution">
    <text evidence="1">The sequence shown here is derived from an EMBL/GenBank/DDBJ whole genome shotgun (WGS) entry which is preliminary data.</text>
</comment>
<keyword evidence="2" id="KW-1185">Reference proteome</keyword>
<reference evidence="1 2" key="3">
    <citation type="submission" date="2019-07" db="EMBL/GenBank/DDBJ databases">
        <authorList>
            <person name="Papic B."/>
        </authorList>
    </citation>
    <scope>NUCLEOTIDE SEQUENCE [LARGE SCALE GENOMIC DNA]</scope>
    <source>
        <strain evidence="1 2">L8b</strain>
    </source>
</reference>
<dbReference type="InterPro" id="IPR027471">
    <property type="entry name" value="YbeD-like_sf"/>
</dbReference>
<reference evidence="2" key="1">
    <citation type="submission" date="2019-07" db="EMBL/GenBank/DDBJ databases">
        <title>Helicobacter labacensis sp. nov., Helicobacter mehlei sp. nov. and Helicobacter vulpis sp. nov., isolated from gastric mucosa of red fox (Vulpis vulpis).</title>
        <authorList>
            <person name="Papic B."/>
        </authorList>
    </citation>
    <scope>NUCLEOTIDE SEQUENCE [LARGE SCALE GENOMIC DNA]</scope>
    <source>
        <strain evidence="2">L8b</strain>
    </source>
</reference>
<name>A0A553UWH8_9HELI</name>
<dbReference type="Pfam" id="PF04359">
    <property type="entry name" value="DUF493"/>
    <property type="match status" value="1"/>
</dbReference>
<sequence>MDSNKLQITYPTLWEYRLITDNPRALLEELPQILGRQDYKADLNHMSAHGKYTSLQLCLEVQSQEERDRLFSALSTHAFVKWVL</sequence>
<dbReference type="SUPFAM" id="SSF117991">
    <property type="entry name" value="YbeD/HP0495-like"/>
    <property type="match status" value="1"/>
</dbReference>
<protein>
    <submittedName>
        <fullName evidence="1">DUF493 domain-containing protein</fullName>
    </submittedName>
</protein>
<dbReference type="InterPro" id="IPR007454">
    <property type="entry name" value="UPF0250_YbeD-like"/>
</dbReference>
<dbReference type="Gene3D" id="3.30.70.260">
    <property type="match status" value="1"/>
</dbReference>
<dbReference type="OrthoDB" id="281538at2"/>
<evidence type="ECO:0000313" key="1">
    <source>
        <dbReference type="EMBL" id="TSA84549.1"/>
    </source>
</evidence>
<proteinExistence type="predicted"/>
<dbReference type="EMBL" id="VKGC01000008">
    <property type="protein sequence ID" value="TSA84549.1"/>
    <property type="molecule type" value="Genomic_DNA"/>
</dbReference>
<evidence type="ECO:0000313" key="2">
    <source>
        <dbReference type="Proteomes" id="UP000319322"/>
    </source>
</evidence>
<organism evidence="1 2">
    <name type="scientific">Helicobacter mehlei</name>
    <dbReference type="NCBI Taxonomy" id="2316080"/>
    <lineage>
        <taxon>Bacteria</taxon>
        <taxon>Pseudomonadati</taxon>
        <taxon>Campylobacterota</taxon>
        <taxon>Epsilonproteobacteria</taxon>
        <taxon>Campylobacterales</taxon>
        <taxon>Helicobacteraceae</taxon>
        <taxon>Helicobacter</taxon>
    </lineage>
</organism>
<reference evidence="1 2" key="2">
    <citation type="submission" date="2019-07" db="EMBL/GenBank/DDBJ databases">
        <title>Helicobacter labacensis sp. nov., Helicobacter mehlei sp. nov. and Helicobacter vulpis sp. nov., isolated from gastric mucosa of red fox (Vulpis vulpis).</title>
        <authorList>
            <person name="Kusar D."/>
            <person name="Gruntar I."/>
            <person name="Pate M."/>
            <person name="Zajc U."/>
            <person name="Ocepek M."/>
        </authorList>
    </citation>
    <scope>NUCLEOTIDE SEQUENCE [LARGE SCALE GENOMIC DNA]</scope>
    <source>
        <strain evidence="1 2">L8b</strain>
    </source>
</reference>
<dbReference type="RefSeq" id="WP_120948385.1">
    <property type="nucleotide sequence ID" value="NZ_QXQP01000008.1"/>
</dbReference>
<gene>
    <name evidence="1" type="ORF">FNE76_04255</name>
</gene>
<dbReference type="AlphaFoldDB" id="A0A553UWH8"/>
<accession>A0A553UWH8</accession>
<dbReference type="Proteomes" id="UP000319322">
    <property type="component" value="Unassembled WGS sequence"/>
</dbReference>